<dbReference type="Pfam" id="PF12710">
    <property type="entry name" value="HAD"/>
    <property type="match status" value="1"/>
</dbReference>
<protein>
    <recommendedName>
        <fullName evidence="3">phosphoserine phosphatase</fullName>
        <ecNumber evidence="3">3.1.3.3</ecNumber>
    </recommendedName>
</protein>
<dbReference type="GO" id="GO:0000287">
    <property type="term" value="F:magnesium ion binding"/>
    <property type="evidence" value="ECO:0007669"/>
    <property type="project" value="TreeGrafter"/>
</dbReference>
<dbReference type="GO" id="GO:0006564">
    <property type="term" value="P:L-serine biosynthetic process"/>
    <property type="evidence" value="ECO:0007669"/>
    <property type="project" value="UniProtKB-KW"/>
</dbReference>
<dbReference type="EMBL" id="HBKQ01002347">
    <property type="protein sequence ID" value="CAE2203140.1"/>
    <property type="molecule type" value="Transcribed_RNA"/>
</dbReference>
<organism evidence="10">
    <name type="scientific">Odontella aurita</name>
    <dbReference type="NCBI Taxonomy" id="265563"/>
    <lineage>
        <taxon>Eukaryota</taxon>
        <taxon>Sar</taxon>
        <taxon>Stramenopiles</taxon>
        <taxon>Ochrophyta</taxon>
        <taxon>Bacillariophyta</taxon>
        <taxon>Mediophyceae</taxon>
        <taxon>Biddulphiophycidae</taxon>
        <taxon>Eupodiscales</taxon>
        <taxon>Odontellaceae</taxon>
        <taxon>Odontella</taxon>
    </lineage>
</organism>
<dbReference type="Gene3D" id="3.40.50.1000">
    <property type="entry name" value="HAD superfamily/HAD-like"/>
    <property type="match status" value="1"/>
</dbReference>
<gene>
    <name evidence="9" type="ORF">OAUR00152_LOCUS1561</name>
    <name evidence="10" type="ORF">OAUR00152_LOCUS1563</name>
</gene>
<dbReference type="EC" id="3.1.3.3" evidence="3"/>
<reference evidence="10" key="1">
    <citation type="submission" date="2021-01" db="EMBL/GenBank/DDBJ databases">
        <authorList>
            <person name="Corre E."/>
            <person name="Pelletier E."/>
            <person name="Niang G."/>
            <person name="Scheremetjew M."/>
            <person name="Finn R."/>
            <person name="Kale V."/>
            <person name="Holt S."/>
            <person name="Cochrane G."/>
            <person name="Meng A."/>
            <person name="Brown T."/>
            <person name="Cohen L."/>
        </authorList>
    </citation>
    <scope>NUCLEOTIDE SEQUENCE</scope>
    <source>
        <strain evidence="10">Isolate 1302-5</strain>
    </source>
</reference>
<keyword evidence="6" id="KW-0378">Hydrolase</keyword>
<sequence>MEGDTKFEDALAARLDIIRPSRASIENCLRDHPLRLSPNVDVLIEKLNEKGTDVYLVSGGFRLMIEPLAMELCVSKTNIVANTILFDDDGNYSGFCSNEPTSRDMGKPAALRALKEEHGYDTMVMVGDGATDLQAVPPADAFVGFGGVAVRDAVREKACWFVTDFEDVVEVVDKFGMAKLLPGS</sequence>
<dbReference type="SUPFAM" id="SSF56784">
    <property type="entry name" value="HAD-like"/>
    <property type="match status" value="1"/>
</dbReference>
<evidence type="ECO:0000256" key="7">
    <source>
        <dbReference type="ARBA" id="ARBA00022842"/>
    </source>
</evidence>
<dbReference type="InterPro" id="IPR036412">
    <property type="entry name" value="HAD-like_sf"/>
</dbReference>
<comment type="cofactor">
    <cofactor evidence="1">
        <name>Mg(2+)</name>
        <dbReference type="ChEBI" id="CHEBI:18420"/>
    </cofactor>
</comment>
<dbReference type="InterPro" id="IPR050582">
    <property type="entry name" value="HAD-like_SerB"/>
</dbReference>
<keyword evidence="4" id="KW-0028">Amino-acid biosynthesis</keyword>
<accession>A0A6U6C8A8</accession>
<evidence type="ECO:0000256" key="4">
    <source>
        <dbReference type="ARBA" id="ARBA00022605"/>
    </source>
</evidence>
<evidence type="ECO:0000313" key="9">
    <source>
        <dbReference type="EMBL" id="CAE2203137.1"/>
    </source>
</evidence>
<keyword evidence="5" id="KW-0479">Metal-binding</keyword>
<comment type="pathway">
    <text evidence="2">Amino-acid biosynthesis; L-serine biosynthesis; L-serine from 3-phospho-D-glycerate: step 3/3.</text>
</comment>
<keyword evidence="8" id="KW-0718">Serine biosynthesis</keyword>
<proteinExistence type="predicted"/>
<evidence type="ECO:0000256" key="8">
    <source>
        <dbReference type="ARBA" id="ARBA00023299"/>
    </source>
</evidence>
<evidence type="ECO:0000256" key="2">
    <source>
        <dbReference type="ARBA" id="ARBA00005135"/>
    </source>
</evidence>
<dbReference type="GO" id="GO:0036424">
    <property type="term" value="F:L-phosphoserine phosphatase activity"/>
    <property type="evidence" value="ECO:0007669"/>
    <property type="project" value="TreeGrafter"/>
</dbReference>
<dbReference type="PANTHER" id="PTHR43344">
    <property type="entry name" value="PHOSPHOSERINE PHOSPHATASE"/>
    <property type="match status" value="1"/>
</dbReference>
<dbReference type="GO" id="GO:0005737">
    <property type="term" value="C:cytoplasm"/>
    <property type="evidence" value="ECO:0007669"/>
    <property type="project" value="TreeGrafter"/>
</dbReference>
<name>A0A6U6C8A8_9STRA</name>
<dbReference type="NCBIfam" id="TIGR01488">
    <property type="entry name" value="HAD-SF-IB"/>
    <property type="match status" value="1"/>
</dbReference>
<keyword evidence="7" id="KW-0460">Magnesium</keyword>
<evidence type="ECO:0000256" key="5">
    <source>
        <dbReference type="ARBA" id="ARBA00022723"/>
    </source>
</evidence>
<dbReference type="InterPro" id="IPR023214">
    <property type="entry name" value="HAD_sf"/>
</dbReference>
<evidence type="ECO:0000256" key="6">
    <source>
        <dbReference type="ARBA" id="ARBA00022801"/>
    </source>
</evidence>
<dbReference type="EMBL" id="HBKQ01002345">
    <property type="protein sequence ID" value="CAE2203137.1"/>
    <property type="molecule type" value="Transcribed_RNA"/>
</dbReference>
<evidence type="ECO:0000313" key="10">
    <source>
        <dbReference type="EMBL" id="CAE2203140.1"/>
    </source>
</evidence>
<dbReference type="PANTHER" id="PTHR43344:SF2">
    <property type="entry name" value="PHOSPHOSERINE PHOSPHATASE"/>
    <property type="match status" value="1"/>
</dbReference>
<evidence type="ECO:0000256" key="1">
    <source>
        <dbReference type="ARBA" id="ARBA00001946"/>
    </source>
</evidence>
<dbReference type="AlphaFoldDB" id="A0A6U6C8A8"/>
<evidence type="ECO:0000256" key="3">
    <source>
        <dbReference type="ARBA" id="ARBA00012640"/>
    </source>
</evidence>